<comment type="caution">
    <text evidence="7">Lacks conserved residue(s) required for the propagation of feature annotation.</text>
</comment>
<name>A0A915EM86_9BILA</name>
<dbReference type="GO" id="GO:0046314">
    <property type="term" value="P:phosphocreatine biosynthetic process"/>
    <property type="evidence" value="ECO:0007669"/>
    <property type="project" value="InterPro"/>
</dbReference>
<evidence type="ECO:0000259" key="10">
    <source>
        <dbReference type="PROSITE" id="PS50287"/>
    </source>
</evidence>
<feature type="binding site" evidence="9">
    <location>
        <begin position="282"/>
        <end position="287"/>
    </location>
    <ligand>
        <name>ATP</name>
        <dbReference type="ChEBI" id="CHEBI:30616"/>
    </ligand>
</feature>
<dbReference type="GO" id="GO:0016020">
    <property type="term" value="C:membrane"/>
    <property type="evidence" value="ECO:0007669"/>
    <property type="project" value="InterPro"/>
</dbReference>
<dbReference type="GO" id="GO:0005524">
    <property type="term" value="F:ATP binding"/>
    <property type="evidence" value="ECO:0007669"/>
    <property type="project" value="UniProtKB-UniRule"/>
</dbReference>
<dbReference type="GO" id="GO:0004054">
    <property type="term" value="F:arginine kinase activity"/>
    <property type="evidence" value="ECO:0007669"/>
    <property type="project" value="UniProtKB-EC"/>
</dbReference>
<dbReference type="InterPro" id="IPR022413">
    <property type="entry name" value="ATP-guanido_PTrfase_N"/>
</dbReference>
<sequence>MADETTIKKIEEGFSKLQVSADCKSLLKKHLTKEVKDKLKNRKTSLGATLFNVISSGVANLDSGIGVYAADAECYKVFSDLFDAVIQEYHGFKPTDKQPAVELGKGRISELAPLDVAGKYIKSTRIRCGRTLKGFRQSQESLGRSGRSVARWKVLPSGWNDKGGAEPAHCRSFSLQGRRSFLASRQCVQFWPKGRGIFHNKDKTFLVWVNEEDHLRLISMQNNGNVGEVLERLIKGIEAIESKVPFSRDDRLGWLTFCPTNWELPAKPDFKDICDKLKLQIRGIHGEHSDSSGGVYDISNKARLGLTEFEAVKQMYDGVKHLIELEEKA</sequence>
<dbReference type="InterPro" id="IPR000749">
    <property type="entry name" value="ATP-guanido_PTrfase"/>
</dbReference>
<dbReference type="GO" id="GO:0004111">
    <property type="term" value="F:creatine kinase activity"/>
    <property type="evidence" value="ECO:0007669"/>
    <property type="project" value="InterPro"/>
</dbReference>
<feature type="domain" description="Phosphagen kinase C-terminal" evidence="12">
    <location>
        <begin position="189"/>
        <end position="329"/>
    </location>
</feature>
<dbReference type="PANTHER" id="PTHR11547">
    <property type="entry name" value="ARGININE OR CREATINE KINASE"/>
    <property type="match status" value="1"/>
</dbReference>
<evidence type="ECO:0000313" key="14">
    <source>
        <dbReference type="WBParaSite" id="jg7776"/>
    </source>
</evidence>
<dbReference type="Gene3D" id="3.30.590.10">
    <property type="entry name" value="Glutamine synthetase/guanido kinase, catalytic domain"/>
    <property type="match status" value="2"/>
</dbReference>
<dbReference type="PROSITE" id="PS51509">
    <property type="entry name" value="PHOSPHAGEN_KINASE_N"/>
    <property type="match status" value="1"/>
</dbReference>
<dbReference type="InterPro" id="IPR001190">
    <property type="entry name" value="SRCR"/>
</dbReference>
<evidence type="ECO:0000313" key="13">
    <source>
        <dbReference type="Proteomes" id="UP000887574"/>
    </source>
</evidence>
<dbReference type="InterPro" id="IPR036802">
    <property type="entry name" value="ATP-guanido_PTrfase_N_sf"/>
</dbReference>
<dbReference type="SUPFAM" id="SSF48034">
    <property type="entry name" value="Guanido kinase N-terminal domain"/>
    <property type="match status" value="1"/>
</dbReference>
<evidence type="ECO:0000256" key="4">
    <source>
        <dbReference type="ARBA" id="ARBA00022741"/>
    </source>
</evidence>
<evidence type="ECO:0000256" key="6">
    <source>
        <dbReference type="ARBA" id="ARBA00022840"/>
    </source>
</evidence>
<evidence type="ECO:0000256" key="1">
    <source>
        <dbReference type="ARBA" id="ARBA00006798"/>
    </source>
</evidence>
<protein>
    <recommendedName>
        <fullName evidence="2">arginine kinase</fullName>
        <ecNumber evidence="2">2.7.3.3</ecNumber>
    </recommendedName>
</protein>
<dbReference type="Pfam" id="PF02807">
    <property type="entry name" value="ATP-gua_PtransN"/>
    <property type="match status" value="1"/>
</dbReference>
<evidence type="ECO:0000256" key="9">
    <source>
        <dbReference type="PROSITE-ProRule" id="PRU00843"/>
    </source>
</evidence>
<dbReference type="PANTHER" id="PTHR11547:SF38">
    <property type="entry name" value="ARGININE KINASE 1-RELATED"/>
    <property type="match status" value="1"/>
</dbReference>
<evidence type="ECO:0000259" key="12">
    <source>
        <dbReference type="PROSITE" id="PS51510"/>
    </source>
</evidence>
<dbReference type="PROSITE" id="PS51510">
    <property type="entry name" value="PHOSPHAGEN_KINASE_C"/>
    <property type="match status" value="1"/>
</dbReference>
<dbReference type="FunFam" id="1.10.135.10:FF:000003">
    <property type="entry name" value="Three-domain arginine kinase"/>
    <property type="match status" value="1"/>
</dbReference>
<feature type="domain" description="Phosphagen kinase N-terminal" evidence="11">
    <location>
        <begin position="9"/>
        <end position="91"/>
    </location>
</feature>
<reference evidence="14" key="1">
    <citation type="submission" date="2022-11" db="UniProtKB">
        <authorList>
            <consortium name="WormBaseParasite"/>
        </authorList>
    </citation>
    <scope>IDENTIFICATION</scope>
</reference>
<feature type="domain" description="SRCR" evidence="10">
    <location>
        <begin position="231"/>
        <end position="277"/>
    </location>
</feature>
<evidence type="ECO:0000256" key="3">
    <source>
        <dbReference type="ARBA" id="ARBA00022679"/>
    </source>
</evidence>
<dbReference type="AlphaFoldDB" id="A0A915EM86"/>
<dbReference type="InterPro" id="IPR014746">
    <property type="entry name" value="Gln_synth/guanido_kin_cat_dom"/>
</dbReference>
<evidence type="ECO:0000256" key="5">
    <source>
        <dbReference type="ARBA" id="ARBA00022777"/>
    </source>
</evidence>
<keyword evidence="6 9" id="KW-0067">ATP-binding</keyword>
<keyword evidence="13" id="KW-1185">Reference proteome</keyword>
<accession>A0A915EM86</accession>
<dbReference type="Proteomes" id="UP000887574">
    <property type="component" value="Unplaced"/>
</dbReference>
<dbReference type="PROSITE" id="PS50287">
    <property type="entry name" value="SRCR_2"/>
    <property type="match status" value="1"/>
</dbReference>
<keyword evidence="3 9" id="KW-0808">Transferase</keyword>
<feature type="binding site" evidence="9">
    <location>
        <position position="216"/>
    </location>
    <ligand>
        <name>ATP</name>
        <dbReference type="ChEBI" id="CHEBI:30616"/>
    </ligand>
</feature>
<dbReference type="Gene3D" id="1.10.135.10">
    <property type="entry name" value="ATP:guanido phosphotransferase, N-terminal domain"/>
    <property type="match status" value="1"/>
</dbReference>
<dbReference type="EC" id="2.7.3.3" evidence="2"/>
<comment type="similarity">
    <text evidence="1 8">Belongs to the ATP:guanido phosphotransferase family.</text>
</comment>
<evidence type="ECO:0000256" key="8">
    <source>
        <dbReference type="PROSITE-ProRule" id="PRU00842"/>
    </source>
</evidence>
<keyword evidence="4 9" id="KW-0547">Nucleotide-binding</keyword>
<dbReference type="SUPFAM" id="SSF55931">
    <property type="entry name" value="Glutamine synthetase/guanido kinase"/>
    <property type="match status" value="1"/>
</dbReference>
<organism evidence="13 14">
    <name type="scientific">Ditylenchus dipsaci</name>
    <dbReference type="NCBI Taxonomy" id="166011"/>
    <lineage>
        <taxon>Eukaryota</taxon>
        <taxon>Metazoa</taxon>
        <taxon>Ecdysozoa</taxon>
        <taxon>Nematoda</taxon>
        <taxon>Chromadorea</taxon>
        <taxon>Rhabditida</taxon>
        <taxon>Tylenchina</taxon>
        <taxon>Tylenchomorpha</taxon>
        <taxon>Sphaerularioidea</taxon>
        <taxon>Anguinidae</taxon>
        <taxon>Anguininae</taxon>
        <taxon>Ditylenchus</taxon>
    </lineage>
</organism>
<dbReference type="WBParaSite" id="jg7776">
    <property type="protein sequence ID" value="jg7776"/>
    <property type="gene ID" value="jg7776"/>
</dbReference>
<evidence type="ECO:0000256" key="2">
    <source>
        <dbReference type="ARBA" id="ARBA00012230"/>
    </source>
</evidence>
<dbReference type="GO" id="GO:0005615">
    <property type="term" value="C:extracellular space"/>
    <property type="evidence" value="ECO:0007669"/>
    <property type="project" value="TreeGrafter"/>
</dbReference>
<keyword evidence="5 9" id="KW-0418">Kinase</keyword>
<proteinExistence type="inferred from homology"/>
<dbReference type="InterPro" id="IPR022414">
    <property type="entry name" value="ATP-guanido_PTrfase_cat"/>
</dbReference>
<evidence type="ECO:0000259" key="11">
    <source>
        <dbReference type="PROSITE" id="PS51509"/>
    </source>
</evidence>
<dbReference type="Pfam" id="PF00217">
    <property type="entry name" value="ATP-gua_Ptrans"/>
    <property type="match status" value="2"/>
</dbReference>
<evidence type="ECO:0000256" key="7">
    <source>
        <dbReference type="PROSITE-ProRule" id="PRU00196"/>
    </source>
</evidence>